<evidence type="ECO:0000256" key="2">
    <source>
        <dbReference type="SAM" id="MobiDB-lite"/>
    </source>
</evidence>
<gene>
    <name evidence="3" type="ORF">ADUPG1_014258</name>
</gene>
<sequence length="579" mass="64767">MKTDKDLSFEELKKRYQLIEGDRKAYHEMSQKSIVRNQELISALRREIKELKARLYAIEAERATASVKRKTAGTSVEISSGYEDIKQLSLHLDEEVCNYRKKRDTLQHKRQEIISREAKAKEQIATIEGEIESITHEESPLELEIRRLETTLDETMIKVGEANTMHRLYGQMRRALRDEKVTYNTQLDSVEERLSRKKQDLAEVLALLNEAQAAVDIAKLEYDGAKEQADEDRELRLAEVEVRRNEVAKQLQAEKEEEERAGLERAAAERAANEAQAAVDAQVVADESVPMTSGEGLSDEGDLDSLPSSTANHAKSVFDRIKKASGISDIAEILSKAEKQSQQKNNLEKMVTEGQKRVDELTVKQEDVRGTLEDMRFSFVGAGGSRHTLEELEREGSELKTVSDREKDRYTKLQKTCVTVSSGIQHISDLLAHIKHQQPISATMEATPAVTAQNVLPDSQEEPTSITLDNCATVLSIVHSKMSNLKTICDSVSVDGAMSIKVTALEDEATEEEISGEEELATIATRLPSSNLRVKLDEESEESEEERAGVVVDRQAMKREAAAVVERRIAAEKAAIPEV</sequence>
<dbReference type="PANTHER" id="PTHR46518">
    <property type="entry name" value="COILED-COIL DOMAIN-CONTAINING PROTEIN 151"/>
    <property type="match status" value="1"/>
</dbReference>
<evidence type="ECO:0000256" key="1">
    <source>
        <dbReference type="SAM" id="Coils"/>
    </source>
</evidence>
<dbReference type="PANTHER" id="PTHR46518:SF1">
    <property type="entry name" value="OUTER DYNEIN ARM-DOCKING COMPLEX SUBUNIT 3"/>
    <property type="match status" value="1"/>
</dbReference>
<proteinExistence type="predicted"/>
<name>A0ABQ5KD87_9EUKA</name>
<accession>A0ABQ5KD87</accession>
<comment type="caution">
    <text evidence="3">The sequence shown here is derived from an EMBL/GenBank/DDBJ whole genome shotgun (WGS) entry which is preliminary data.</text>
</comment>
<evidence type="ECO:0000313" key="4">
    <source>
        <dbReference type="Proteomes" id="UP001057375"/>
    </source>
</evidence>
<evidence type="ECO:0000313" key="3">
    <source>
        <dbReference type="EMBL" id="GKT29886.1"/>
    </source>
</evidence>
<dbReference type="Proteomes" id="UP001057375">
    <property type="component" value="Unassembled WGS sequence"/>
</dbReference>
<dbReference type="EMBL" id="BQXS01013869">
    <property type="protein sequence ID" value="GKT29886.1"/>
    <property type="molecule type" value="Genomic_DNA"/>
</dbReference>
<feature type="compositionally biased region" description="Basic and acidic residues" evidence="2">
    <location>
        <begin position="251"/>
        <end position="272"/>
    </location>
</feature>
<feature type="region of interest" description="Disordered" evidence="2">
    <location>
        <begin position="251"/>
        <end position="285"/>
    </location>
</feature>
<organism evidence="3 4">
    <name type="scientific">Aduncisulcus paluster</name>
    <dbReference type="NCBI Taxonomy" id="2918883"/>
    <lineage>
        <taxon>Eukaryota</taxon>
        <taxon>Metamonada</taxon>
        <taxon>Carpediemonas-like organisms</taxon>
        <taxon>Aduncisulcus</taxon>
    </lineage>
</organism>
<dbReference type="InterPro" id="IPR033192">
    <property type="entry name" value="ODAD3"/>
</dbReference>
<feature type="coiled-coil region" evidence="1">
    <location>
        <begin position="330"/>
        <end position="364"/>
    </location>
</feature>
<keyword evidence="1" id="KW-0175">Coiled coil</keyword>
<feature type="compositionally biased region" description="Low complexity" evidence="2">
    <location>
        <begin position="273"/>
        <end position="285"/>
    </location>
</feature>
<protein>
    <submittedName>
        <fullName evidence="3">Outer dynein arm-docking complex subunit 3 like protein</fullName>
    </submittedName>
</protein>
<feature type="coiled-coil region" evidence="1">
    <location>
        <begin position="34"/>
        <end position="61"/>
    </location>
</feature>
<keyword evidence="4" id="KW-1185">Reference proteome</keyword>
<reference evidence="3" key="1">
    <citation type="submission" date="2022-03" db="EMBL/GenBank/DDBJ databases">
        <title>Draft genome sequence of Aduncisulcus paluster, a free-living microaerophilic Fornicata.</title>
        <authorList>
            <person name="Yuyama I."/>
            <person name="Kume K."/>
            <person name="Tamura T."/>
            <person name="Inagaki Y."/>
            <person name="Hashimoto T."/>
        </authorList>
    </citation>
    <scope>NUCLEOTIDE SEQUENCE</scope>
    <source>
        <strain evidence="3">NY0171</strain>
    </source>
</reference>